<keyword evidence="2" id="KW-0489">Methyltransferase</keyword>
<feature type="region of interest" description="Disordered" evidence="1">
    <location>
        <begin position="1"/>
        <end position="21"/>
    </location>
</feature>
<dbReference type="PIRSF" id="PIRSF017393">
    <property type="entry name" value="MTase_SAV2177"/>
    <property type="match status" value="1"/>
</dbReference>
<dbReference type="SUPFAM" id="SSF53335">
    <property type="entry name" value="S-adenosyl-L-methionine-dependent methyltransferases"/>
    <property type="match status" value="1"/>
</dbReference>
<evidence type="ECO:0000256" key="1">
    <source>
        <dbReference type="SAM" id="MobiDB-lite"/>
    </source>
</evidence>
<dbReference type="InterPro" id="IPR006764">
    <property type="entry name" value="SAM_dep_MeTrfase_SAV2177_type"/>
</dbReference>
<dbReference type="GO" id="GO:0032259">
    <property type="term" value="P:methylation"/>
    <property type="evidence" value="ECO:0007669"/>
    <property type="project" value="UniProtKB-KW"/>
</dbReference>
<organism evidence="2 3">
    <name type="scientific">Haloactinospora alba</name>
    <dbReference type="NCBI Taxonomy" id="405555"/>
    <lineage>
        <taxon>Bacteria</taxon>
        <taxon>Bacillati</taxon>
        <taxon>Actinomycetota</taxon>
        <taxon>Actinomycetes</taxon>
        <taxon>Streptosporangiales</taxon>
        <taxon>Nocardiopsidaceae</taxon>
        <taxon>Haloactinospora</taxon>
    </lineage>
</organism>
<comment type="caution">
    <text evidence="2">The sequence shown here is derived from an EMBL/GenBank/DDBJ whole genome shotgun (WGS) entry which is preliminary data.</text>
</comment>
<dbReference type="OrthoDB" id="3216820at2"/>
<proteinExistence type="predicted"/>
<evidence type="ECO:0000313" key="3">
    <source>
        <dbReference type="Proteomes" id="UP000317422"/>
    </source>
</evidence>
<dbReference type="Proteomes" id="UP000317422">
    <property type="component" value="Unassembled WGS sequence"/>
</dbReference>
<dbReference type="Gene3D" id="3.40.50.150">
    <property type="entry name" value="Vaccinia Virus protein VP39"/>
    <property type="match status" value="1"/>
</dbReference>
<dbReference type="CDD" id="cd02440">
    <property type="entry name" value="AdoMet_MTases"/>
    <property type="match status" value="1"/>
</dbReference>
<dbReference type="AlphaFoldDB" id="A0A543NP66"/>
<feature type="region of interest" description="Disordered" evidence="1">
    <location>
        <begin position="253"/>
        <end position="272"/>
    </location>
</feature>
<reference evidence="2 3" key="1">
    <citation type="submission" date="2019-06" db="EMBL/GenBank/DDBJ databases">
        <title>Sequencing the genomes of 1000 actinobacteria strains.</title>
        <authorList>
            <person name="Klenk H.-P."/>
        </authorList>
    </citation>
    <scope>NUCLEOTIDE SEQUENCE [LARGE SCALE GENOMIC DNA]</scope>
    <source>
        <strain evidence="2 3">DSM 45015</strain>
    </source>
</reference>
<keyword evidence="3" id="KW-1185">Reference proteome</keyword>
<dbReference type="GO" id="GO:0008168">
    <property type="term" value="F:methyltransferase activity"/>
    <property type="evidence" value="ECO:0007669"/>
    <property type="project" value="UniProtKB-KW"/>
</dbReference>
<accession>A0A543NP66</accession>
<protein>
    <submittedName>
        <fullName evidence="2">S-adenosyl methyltransferase</fullName>
    </submittedName>
</protein>
<name>A0A543NP66_9ACTN</name>
<keyword evidence="2" id="KW-0808">Transferase</keyword>
<dbReference type="InterPro" id="IPR029063">
    <property type="entry name" value="SAM-dependent_MTases_sf"/>
</dbReference>
<dbReference type="Pfam" id="PF04672">
    <property type="entry name" value="Methyltransf_19"/>
    <property type="match status" value="1"/>
</dbReference>
<gene>
    <name evidence="2" type="ORF">FHX37_3592</name>
</gene>
<dbReference type="EMBL" id="VFQC01000001">
    <property type="protein sequence ID" value="TQN33566.1"/>
    <property type="molecule type" value="Genomic_DNA"/>
</dbReference>
<dbReference type="RefSeq" id="WP_141924913.1">
    <property type="nucleotide sequence ID" value="NZ_VFQC01000001.1"/>
</dbReference>
<evidence type="ECO:0000313" key="2">
    <source>
        <dbReference type="EMBL" id="TQN33566.1"/>
    </source>
</evidence>
<sequence>MNENPSSASQNAGQDQSIDTSVPHSARIWNYWLGGKDNYPVDRQAGDSYYETFPEIVDFARAARAFLQRAVTYLTREAGIRQFLDVGTGMPTHHNTHEVAQSVAPECRIVYVDNDPLVLAHARALLIGSEQGATDYLHADLRDPDTVLKNARQTLDLTQPVGLMLMGVLGHIPDDEAPGIVGRLLEGLPSGSYLVHYDATNTDEDFVQAQERYNEAATLPYNLRSPEHLRTFFAGLEFVEPGHVQCSQWRPDPVDVGTARESNSRAGVARKP</sequence>